<organism evidence="4 5">
    <name type="scientific">Haliscomenobacter hydrossis (strain ATCC 27775 / DSM 1100 / LMG 10767 / O)</name>
    <dbReference type="NCBI Taxonomy" id="760192"/>
    <lineage>
        <taxon>Bacteria</taxon>
        <taxon>Pseudomonadati</taxon>
        <taxon>Bacteroidota</taxon>
        <taxon>Saprospiria</taxon>
        <taxon>Saprospirales</taxon>
        <taxon>Haliscomenobacteraceae</taxon>
        <taxon>Haliscomenobacter</taxon>
    </lineage>
</organism>
<dbReference type="Proteomes" id="UP000008461">
    <property type="component" value="Chromosome"/>
</dbReference>
<keyword evidence="5" id="KW-1185">Reference proteome</keyword>
<dbReference type="EMBL" id="CP002691">
    <property type="protein sequence ID" value="AEE53937.1"/>
    <property type="molecule type" value="Genomic_DNA"/>
</dbReference>
<evidence type="ECO:0000259" key="3">
    <source>
        <dbReference type="Pfam" id="PF01156"/>
    </source>
</evidence>
<dbReference type="InterPro" id="IPR036452">
    <property type="entry name" value="Ribo_hydro-like"/>
</dbReference>
<dbReference type="SUPFAM" id="SSF53590">
    <property type="entry name" value="Nucleoside hydrolase"/>
    <property type="match status" value="1"/>
</dbReference>
<dbReference type="AlphaFoldDB" id="F4L2L9"/>
<dbReference type="InterPro" id="IPR023186">
    <property type="entry name" value="IUNH"/>
</dbReference>
<dbReference type="HOGENOM" id="CLU_823229_0_0_10"/>
<dbReference type="eggNOG" id="COG1957">
    <property type="taxonomic scope" value="Bacteria"/>
</dbReference>
<proteinExistence type="predicted"/>
<evidence type="ECO:0000313" key="5">
    <source>
        <dbReference type="Proteomes" id="UP000008461"/>
    </source>
</evidence>
<dbReference type="Gene3D" id="3.90.245.10">
    <property type="entry name" value="Ribonucleoside hydrolase-like"/>
    <property type="match status" value="1"/>
</dbReference>
<dbReference type="GO" id="GO:0005829">
    <property type="term" value="C:cytosol"/>
    <property type="evidence" value="ECO:0007669"/>
    <property type="project" value="TreeGrafter"/>
</dbReference>
<dbReference type="STRING" id="760192.Halhy_6115"/>
<accession>F4L2L9</accession>
<dbReference type="GO" id="GO:0006152">
    <property type="term" value="P:purine nucleoside catabolic process"/>
    <property type="evidence" value="ECO:0007669"/>
    <property type="project" value="TreeGrafter"/>
</dbReference>
<evidence type="ECO:0000313" key="4">
    <source>
        <dbReference type="EMBL" id="AEE53937.1"/>
    </source>
</evidence>
<feature type="domain" description="Inosine/uridine-preferring nucleoside hydrolase" evidence="3">
    <location>
        <begin position="29"/>
        <end position="286"/>
    </location>
</feature>
<keyword evidence="1 4" id="KW-0378">Hydrolase</keyword>
<dbReference type="InterPro" id="IPR001910">
    <property type="entry name" value="Inosine/uridine_hydrolase_dom"/>
</dbReference>
<protein>
    <submittedName>
        <fullName evidence="4">Inosine/uridine-preferring nucleoside hydrolase</fullName>
    </submittedName>
</protein>
<name>F4L2L9_HALH1</name>
<dbReference type="Pfam" id="PF01156">
    <property type="entry name" value="IU_nuc_hydro"/>
    <property type="match status" value="1"/>
</dbReference>
<reference evidence="4 5" key="1">
    <citation type="journal article" date="2011" name="Stand. Genomic Sci.">
        <title>Complete genome sequence of Haliscomenobacter hydrossis type strain (O).</title>
        <authorList>
            <consortium name="US DOE Joint Genome Institute (JGI-PGF)"/>
            <person name="Daligault H."/>
            <person name="Lapidus A."/>
            <person name="Zeytun A."/>
            <person name="Nolan M."/>
            <person name="Lucas S."/>
            <person name="Del Rio T.G."/>
            <person name="Tice H."/>
            <person name="Cheng J.F."/>
            <person name="Tapia R."/>
            <person name="Han C."/>
            <person name="Goodwin L."/>
            <person name="Pitluck S."/>
            <person name="Liolios K."/>
            <person name="Pagani I."/>
            <person name="Ivanova N."/>
            <person name="Huntemann M."/>
            <person name="Mavromatis K."/>
            <person name="Mikhailova N."/>
            <person name="Pati A."/>
            <person name="Chen A."/>
            <person name="Palaniappan K."/>
            <person name="Land M."/>
            <person name="Hauser L."/>
            <person name="Brambilla E.M."/>
            <person name="Rohde M."/>
            <person name="Verbarg S."/>
            <person name="Goker M."/>
            <person name="Bristow J."/>
            <person name="Eisen J.A."/>
            <person name="Markowitz V."/>
            <person name="Hugenholtz P."/>
            <person name="Kyrpides N.C."/>
            <person name="Klenk H.P."/>
            <person name="Woyke T."/>
        </authorList>
    </citation>
    <scope>NUCLEOTIDE SEQUENCE [LARGE SCALE GENOMIC DNA]</scope>
    <source>
        <strain evidence="5">ATCC 27775 / DSM 1100 / LMG 10767 / O</strain>
    </source>
</reference>
<keyword evidence="2" id="KW-0326">Glycosidase</keyword>
<sequence length="332" mass="37383">MAIALLQMVSITFAQNNAAVEKTAAPRRVWFDTDIMIGLPERAPREVDDGVTLIMALAIPSIEIVGISTITYVDYGYDVTKKILNWYAPERNIPVYKGSPEAADLGVENEATRALTAALQREKLSILALGPATNIATVLKNHPELAKQMDEIVFCAGRTPGFAFKPGLQKSIVSDFNFEKDVESFKVILDSGVKVVFSGFECSAYLLLGRPDIQFLQDGNEADRWLYSVLVPWQQRAKQLFGVEGFIPYDVTPLGHFTHPEYFLYYRDIPVRIETRKNDATIGRVIPPTKPFMEVSYKYKNKWKVDYAYKTLPGFEEIVLELLKCPDLKGDK</sequence>
<reference key="2">
    <citation type="submission" date="2011-04" db="EMBL/GenBank/DDBJ databases">
        <title>Complete sequence of chromosome of Haliscomenobacter hydrossis DSM 1100.</title>
        <authorList>
            <consortium name="US DOE Joint Genome Institute (JGI-PGF)"/>
            <person name="Lucas S."/>
            <person name="Han J."/>
            <person name="Lapidus A."/>
            <person name="Bruce D."/>
            <person name="Goodwin L."/>
            <person name="Pitluck S."/>
            <person name="Peters L."/>
            <person name="Kyrpides N."/>
            <person name="Mavromatis K."/>
            <person name="Ivanova N."/>
            <person name="Ovchinnikova G."/>
            <person name="Pagani I."/>
            <person name="Daligault H."/>
            <person name="Detter J.C."/>
            <person name="Han C."/>
            <person name="Land M."/>
            <person name="Hauser L."/>
            <person name="Markowitz V."/>
            <person name="Cheng J.-F."/>
            <person name="Hugenholtz P."/>
            <person name="Woyke T."/>
            <person name="Wu D."/>
            <person name="Verbarg S."/>
            <person name="Frueling A."/>
            <person name="Brambilla E."/>
            <person name="Klenk H.-P."/>
            <person name="Eisen J.A."/>
        </authorList>
    </citation>
    <scope>NUCLEOTIDE SEQUENCE</scope>
    <source>
        <strain>DSM 1100</strain>
    </source>
</reference>
<dbReference type="PANTHER" id="PTHR12304:SF4">
    <property type="entry name" value="URIDINE NUCLEOSIDASE"/>
    <property type="match status" value="1"/>
</dbReference>
<evidence type="ECO:0000256" key="2">
    <source>
        <dbReference type="ARBA" id="ARBA00023295"/>
    </source>
</evidence>
<dbReference type="KEGG" id="hhy:Halhy_6115"/>
<dbReference type="PANTHER" id="PTHR12304">
    <property type="entry name" value="INOSINE-URIDINE PREFERRING NUCLEOSIDE HYDROLASE"/>
    <property type="match status" value="1"/>
</dbReference>
<evidence type="ECO:0000256" key="1">
    <source>
        <dbReference type="ARBA" id="ARBA00022801"/>
    </source>
</evidence>
<gene>
    <name evidence="4" type="ordered locus">Halhy_6115</name>
</gene>
<dbReference type="GO" id="GO:0008477">
    <property type="term" value="F:purine nucleosidase activity"/>
    <property type="evidence" value="ECO:0007669"/>
    <property type="project" value="TreeGrafter"/>
</dbReference>